<dbReference type="PANTHER" id="PTHR12112:SF22">
    <property type="entry name" value="MANGANESE-DEPENDENT INORGANIC PYROPHOSPHATASE-RELATED"/>
    <property type="match status" value="1"/>
</dbReference>
<evidence type="ECO:0000313" key="9">
    <source>
        <dbReference type="EMBL" id="CZW15217.1"/>
    </source>
</evidence>
<dbReference type="GO" id="GO:0004427">
    <property type="term" value="F:inorganic diphosphate phosphatase activity"/>
    <property type="evidence" value="ECO:0007669"/>
    <property type="project" value="UniProtKB-EC"/>
</dbReference>
<protein>
    <recommendedName>
        <fullName evidence="2">inorganic diphosphatase</fullName>
        <ecNumber evidence="2">3.6.1.1</ecNumber>
    </recommendedName>
    <alternativeName>
        <fullName evidence="6">Pyrophosphate phospho-hydrolase</fullName>
    </alternativeName>
</protein>
<evidence type="ECO:0000256" key="4">
    <source>
        <dbReference type="ARBA" id="ARBA00022801"/>
    </source>
</evidence>
<reference evidence="9 10" key="1">
    <citation type="submission" date="2016-03" db="EMBL/GenBank/DDBJ databases">
        <authorList>
            <consortium name="Pathogen Informatics"/>
        </authorList>
    </citation>
    <scope>NUCLEOTIDE SEQUENCE [LARGE SCALE GENOMIC DNA]</scope>
    <source>
        <strain evidence="10">e1252</strain>
    </source>
</reference>
<evidence type="ECO:0000256" key="1">
    <source>
        <dbReference type="ARBA" id="ARBA00001936"/>
    </source>
</evidence>
<name>A0A144S5Z5_ENTCL</name>
<comment type="catalytic activity">
    <reaction evidence="7">
        <text>diphosphate + H2O = 2 phosphate + H(+)</text>
        <dbReference type="Rhea" id="RHEA:24576"/>
        <dbReference type="ChEBI" id="CHEBI:15377"/>
        <dbReference type="ChEBI" id="CHEBI:15378"/>
        <dbReference type="ChEBI" id="CHEBI:33019"/>
        <dbReference type="ChEBI" id="CHEBI:43474"/>
        <dbReference type="EC" id="3.6.1.1"/>
    </reaction>
</comment>
<dbReference type="InterPro" id="IPR038222">
    <property type="entry name" value="DHHA2_dom_sf"/>
</dbReference>
<dbReference type="PANTHER" id="PTHR12112">
    <property type="entry name" value="BNIP - RELATED"/>
    <property type="match status" value="1"/>
</dbReference>
<accession>A0A144S5Z5</accession>
<keyword evidence="3" id="KW-0479">Metal-binding</keyword>
<feature type="domain" description="DHHA2" evidence="8">
    <location>
        <begin position="199"/>
        <end position="315"/>
    </location>
</feature>
<organism evidence="9 10">
    <name type="scientific">Enterobacter cloacae</name>
    <dbReference type="NCBI Taxonomy" id="550"/>
    <lineage>
        <taxon>Bacteria</taxon>
        <taxon>Pseudomonadati</taxon>
        <taxon>Pseudomonadota</taxon>
        <taxon>Gammaproteobacteria</taxon>
        <taxon>Enterobacterales</taxon>
        <taxon>Enterobacteriaceae</taxon>
        <taxon>Enterobacter</taxon>
        <taxon>Enterobacter cloacae complex</taxon>
    </lineage>
</organism>
<dbReference type="SMART" id="SM01131">
    <property type="entry name" value="DHHA2"/>
    <property type="match status" value="1"/>
</dbReference>
<evidence type="ECO:0000256" key="6">
    <source>
        <dbReference type="ARBA" id="ARBA00032535"/>
    </source>
</evidence>
<dbReference type="InterPro" id="IPR038763">
    <property type="entry name" value="DHH_sf"/>
</dbReference>
<evidence type="ECO:0000313" key="10">
    <source>
        <dbReference type="Proteomes" id="UP000076008"/>
    </source>
</evidence>
<evidence type="ECO:0000256" key="5">
    <source>
        <dbReference type="ARBA" id="ARBA00023211"/>
    </source>
</evidence>
<dbReference type="GO" id="GO:0046872">
    <property type="term" value="F:metal ion binding"/>
    <property type="evidence" value="ECO:0007669"/>
    <property type="project" value="UniProtKB-KW"/>
</dbReference>
<dbReference type="InterPro" id="IPR001667">
    <property type="entry name" value="DDH_dom"/>
</dbReference>
<gene>
    <name evidence="9" type="primary">ppaC</name>
    <name evidence="9" type="ORF">SAMEA2273318_04134</name>
</gene>
<proteinExistence type="predicted"/>
<dbReference type="Proteomes" id="UP000076008">
    <property type="component" value="Unassembled WGS sequence"/>
</dbReference>
<dbReference type="Gene3D" id="3.10.310.20">
    <property type="entry name" value="DHHA2 domain"/>
    <property type="match status" value="1"/>
</dbReference>
<dbReference type="GeneID" id="63140431"/>
<dbReference type="EMBL" id="FJXR01000032">
    <property type="protein sequence ID" value="CZW15217.1"/>
    <property type="molecule type" value="Genomic_DNA"/>
</dbReference>
<evidence type="ECO:0000259" key="8">
    <source>
        <dbReference type="SMART" id="SM01131"/>
    </source>
</evidence>
<evidence type="ECO:0000256" key="2">
    <source>
        <dbReference type="ARBA" id="ARBA00012146"/>
    </source>
</evidence>
<sequence length="320" mass="35221">MQNKTTLPLTAESLSFQRDNPIYVFGHRNPDSDAICSALVVADWLNYTGRPATPWRLGDITPETRYILNAAGVSQPDLLTVDLTDKTVWLVDFTDAEQGPSSLMDSNVIGIIDHHRIGTLVTRNPPDVWVRAVGCCGTVILSILMHDIPMPLTAAQAVLLMGAILSDTVALTGPTTTTQDQESVAVLREIAGIDYDQFVTGLLRAKTDITGQSASVLLNRDAKNYRIHDVPLLLSQIEVRDMADITPLLPELLQEMDKTCKDSVLDMVILMVTDITSRNSVLLFSDSSLTGSRQVSLPGMTSRKKEILPWLTNRFASYKR</sequence>
<dbReference type="SUPFAM" id="SSF64182">
    <property type="entry name" value="DHH phosphoesterases"/>
    <property type="match status" value="1"/>
</dbReference>
<dbReference type="Gene3D" id="3.90.1640.10">
    <property type="entry name" value="inorganic pyrophosphatase (n-terminal core)"/>
    <property type="match status" value="1"/>
</dbReference>
<evidence type="ECO:0000256" key="7">
    <source>
        <dbReference type="ARBA" id="ARBA00047820"/>
    </source>
</evidence>
<dbReference type="AlphaFoldDB" id="A0A144S5Z5"/>
<dbReference type="Pfam" id="PF02833">
    <property type="entry name" value="DHHA2"/>
    <property type="match status" value="1"/>
</dbReference>
<evidence type="ECO:0000256" key="3">
    <source>
        <dbReference type="ARBA" id="ARBA00022723"/>
    </source>
</evidence>
<dbReference type="Pfam" id="PF01368">
    <property type="entry name" value="DHH"/>
    <property type="match status" value="1"/>
</dbReference>
<dbReference type="RefSeq" id="WP_009652407.1">
    <property type="nucleotide sequence ID" value="NZ_CP020089.1"/>
</dbReference>
<dbReference type="InterPro" id="IPR004097">
    <property type="entry name" value="DHHA2"/>
</dbReference>
<comment type="cofactor">
    <cofactor evidence="1">
        <name>Mn(2+)</name>
        <dbReference type="ChEBI" id="CHEBI:29035"/>
    </cofactor>
</comment>
<keyword evidence="5" id="KW-0464">Manganese</keyword>
<dbReference type="GO" id="GO:0005737">
    <property type="term" value="C:cytoplasm"/>
    <property type="evidence" value="ECO:0007669"/>
    <property type="project" value="InterPro"/>
</dbReference>
<keyword evidence="4 9" id="KW-0378">Hydrolase</keyword>
<dbReference type="EC" id="3.6.1.1" evidence="2"/>